<dbReference type="AlphaFoldDB" id="A0A0B1Z862"/>
<dbReference type="RefSeq" id="WP_039588770.1">
    <property type="nucleotide sequence ID" value="NZ_JQGJ02000002.1"/>
</dbReference>
<evidence type="ECO:0000313" key="3">
    <source>
        <dbReference type="Proteomes" id="UP000030949"/>
    </source>
</evidence>
<dbReference type="InterPro" id="IPR023393">
    <property type="entry name" value="START-like_dom_sf"/>
</dbReference>
<dbReference type="OrthoDB" id="9797595at2"/>
<dbReference type="Proteomes" id="UP000030949">
    <property type="component" value="Unassembled WGS sequence"/>
</dbReference>
<protein>
    <recommendedName>
        <fullName evidence="4">Cyclase/dehydrase</fullName>
    </recommendedName>
</protein>
<feature type="compositionally biased region" description="Basic and acidic residues" evidence="1">
    <location>
        <begin position="268"/>
        <end position="279"/>
    </location>
</feature>
<proteinExistence type="predicted"/>
<feature type="region of interest" description="Disordered" evidence="1">
    <location>
        <begin position="258"/>
        <end position="279"/>
    </location>
</feature>
<organism evidence="2 3">
    <name type="scientific">Pseudomonas frederiksbergensis</name>
    <dbReference type="NCBI Taxonomy" id="104087"/>
    <lineage>
        <taxon>Bacteria</taxon>
        <taxon>Pseudomonadati</taxon>
        <taxon>Pseudomonadota</taxon>
        <taxon>Gammaproteobacteria</taxon>
        <taxon>Pseudomonadales</taxon>
        <taxon>Pseudomonadaceae</taxon>
        <taxon>Pseudomonas</taxon>
    </lineage>
</organism>
<reference evidence="3" key="1">
    <citation type="submission" date="2015-03" db="EMBL/GenBank/DDBJ databases">
        <title>Pseudomonas frederiksbergensis hydrocarbon degrader.</title>
        <authorList>
            <person name="Brown L.M."/>
            <person name="Ruiz O.N."/>
            <person name="Mueller S."/>
            <person name="Gunasekera T.S."/>
        </authorList>
    </citation>
    <scope>NUCLEOTIDE SEQUENCE [LARGE SCALE GENOMIC DNA]</scope>
    <source>
        <strain evidence="3">SI8</strain>
    </source>
</reference>
<sequence>MTERPHLVASRAPVPTSSHPNLGTPERLVSLAAGTLLLANGLRQGGLKGWSQVLFGACAAWRAYSGTCRVKQALTHSPFEQTFEQDRDWDGSKVISRSITVGKPRDEVYGFCSNPANLGALMPWVDAIEQIGERTYRWVAHGPMDKTLHCDVEQCEPKEGRKLHWIAGPDRRFKHDIQMHFSDAPAGRGTQIKVIVACETPLGTAGYALAAAISRFSDKALLNVLRSIKQQLETGEISTNKMRDPQTKDFLFVHPASSATRASANDSSTDKTELDGGTV</sequence>
<dbReference type="SUPFAM" id="SSF55961">
    <property type="entry name" value="Bet v1-like"/>
    <property type="match status" value="1"/>
</dbReference>
<dbReference type="Gene3D" id="3.30.530.20">
    <property type="match status" value="1"/>
</dbReference>
<evidence type="ECO:0008006" key="4">
    <source>
        <dbReference type="Google" id="ProtNLM"/>
    </source>
</evidence>
<evidence type="ECO:0000313" key="2">
    <source>
        <dbReference type="EMBL" id="KHK66790.1"/>
    </source>
</evidence>
<evidence type="ECO:0000256" key="1">
    <source>
        <dbReference type="SAM" id="MobiDB-lite"/>
    </source>
</evidence>
<feature type="compositionally biased region" description="Polar residues" evidence="1">
    <location>
        <begin position="258"/>
        <end position="267"/>
    </location>
</feature>
<name>A0A0B1Z862_9PSED</name>
<gene>
    <name evidence="2" type="ORF">JZ00_02830</name>
</gene>
<accession>A0A0B1Z862</accession>
<feature type="region of interest" description="Disordered" evidence="1">
    <location>
        <begin position="1"/>
        <end position="23"/>
    </location>
</feature>
<dbReference type="EMBL" id="JQGJ01000001">
    <property type="protein sequence ID" value="KHK66790.1"/>
    <property type="molecule type" value="Genomic_DNA"/>
</dbReference>
<comment type="caution">
    <text evidence="2">The sequence shown here is derived from an EMBL/GenBank/DDBJ whole genome shotgun (WGS) entry which is preliminary data.</text>
</comment>